<evidence type="ECO:0000259" key="1">
    <source>
        <dbReference type="Pfam" id="PF13961"/>
    </source>
</evidence>
<feature type="domain" description="DUF4219" evidence="1">
    <location>
        <begin position="18"/>
        <end position="44"/>
    </location>
</feature>
<evidence type="ECO:0000313" key="3">
    <source>
        <dbReference type="Proteomes" id="UP000006643"/>
    </source>
</evidence>
<dbReference type="Pfam" id="PF13961">
    <property type="entry name" value="DUF4219"/>
    <property type="match status" value="1"/>
</dbReference>
<gene>
    <name evidence="2" type="ORF">PITG_09429</name>
</gene>
<dbReference type="VEuPathDB" id="FungiDB:PITG_09429"/>
<dbReference type="OrthoDB" id="125258at2759"/>
<dbReference type="KEGG" id="pif:PITG_09429"/>
<dbReference type="EMBL" id="DS028132">
    <property type="protein sequence ID" value="EEY55506.1"/>
    <property type="molecule type" value="Genomic_DNA"/>
</dbReference>
<sequence length="98" mass="11382">MAEVNKVSTHDRKSIPPFDGADFEMWLERVKLKLQRKHLWQYCISDVTEPEESKQSDHEDWITKTARTKEILQVRADFVSCNGASEAAIHGEELPEIR</sequence>
<organism evidence="2 3">
    <name type="scientific">Phytophthora infestans (strain T30-4)</name>
    <name type="common">Potato late blight agent</name>
    <dbReference type="NCBI Taxonomy" id="403677"/>
    <lineage>
        <taxon>Eukaryota</taxon>
        <taxon>Sar</taxon>
        <taxon>Stramenopiles</taxon>
        <taxon>Oomycota</taxon>
        <taxon>Peronosporomycetes</taxon>
        <taxon>Peronosporales</taxon>
        <taxon>Peronosporaceae</taxon>
        <taxon>Phytophthora</taxon>
    </lineage>
</organism>
<dbReference type="InterPro" id="IPR025314">
    <property type="entry name" value="DUF4219"/>
</dbReference>
<accession>D0NBZ2</accession>
<protein>
    <recommendedName>
        <fullName evidence="1">DUF4219 domain-containing protein</fullName>
    </recommendedName>
</protein>
<dbReference type="InParanoid" id="D0NBZ2"/>
<dbReference type="GeneID" id="9462544"/>
<dbReference type="Proteomes" id="UP000006643">
    <property type="component" value="Unassembled WGS sequence"/>
</dbReference>
<keyword evidence="3" id="KW-1185">Reference proteome</keyword>
<dbReference type="HOGENOM" id="CLU_2338115_0_0_1"/>
<dbReference type="AlphaFoldDB" id="D0NBZ2"/>
<dbReference type="RefSeq" id="XP_002903082.1">
    <property type="nucleotide sequence ID" value="XM_002903036.1"/>
</dbReference>
<proteinExistence type="predicted"/>
<reference evidence="3" key="1">
    <citation type="journal article" date="2009" name="Nature">
        <title>Genome sequence and analysis of the Irish potato famine pathogen Phytophthora infestans.</title>
        <authorList>
            <consortium name="The Broad Institute Genome Sequencing Platform"/>
            <person name="Haas B.J."/>
            <person name="Kamoun S."/>
            <person name="Zody M.C."/>
            <person name="Jiang R.H."/>
            <person name="Handsaker R.E."/>
            <person name="Cano L.M."/>
            <person name="Grabherr M."/>
            <person name="Kodira C.D."/>
            <person name="Raffaele S."/>
            <person name="Torto-Alalibo T."/>
            <person name="Bozkurt T.O."/>
            <person name="Ah-Fong A.M."/>
            <person name="Alvarado L."/>
            <person name="Anderson V.L."/>
            <person name="Armstrong M.R."/>
            <person name="Avrova A."/>
            <person name="Baxter L."/>
            <person name="Beynon J."/>
            <person name="Boevink P.C."/>
            <person name="Bollmann S.R."/>
            <person name="Bos J.I."/>
            <person name="Bulone V."/>
            <person name="Cai G."/>
            <person name="Cakir C."/>
            <person name="Carrington J.C."/>
            <person name="Chawner M."/>
            <person name="Conti L."/>
            <person name="Costanzo S."/>
            <person name="Ewan R."/>
            <person name="Fahlgren N."/>
            <person name="Fischbach M.A."/>
            <person name="Fugelstad J."/>
            <person name="Gilroy E.M."/>
            <person name="Gnerre S."/>
            <person name="Green P.J."/>
            <person name="Grenville-Briggs L.J."/>
            <person name="Griffith J."/>
            <person name="Grunwald N.J."/>
            <person name="Horn K."/>
            <person name="Horner N.R."/>
            <person name="Hu C.H."/>
            <person name="Huitema E."/>
            <person name="Jeong D.H."/>
            <person name="Jones A.M."/>
            <person name="Jones J.D."/>
            <person name="Jones R.W."/>
            <person name="Karlsson E.K."/>
            <person name="Kunjeti S.G."/>
            <person name="Lamour K."/>
            <person name="Liu Z."/>
            <person name="Ma L."/>
            <person name="Maclean D."/>
            <person name="Chibucos M.C."/>
            <person name="McDonald H."/>
            <person name="McWalters J."/>
            <person name="Meijer H.J."/>
            <person name="Morgan W."/>
            <person name="Morris P.F."/>
            <person name="Munro C.A."/>
            <person name="O'Neill K."/>
            <person name="Ospina-Giraldo M."/>
            <person name="Pinzon A."/>
            <person name="Pritchard L."/>
            <person name="Ramsahoye B."/>
            <person name="Ren Q."/>
            <person name="Restrepo S."/>
            <person name="Roy S."/>
            <person name="Sadanandom A."/>
            <person name="Savidor A."/>
            <person name="Schornack S."/>
            <person name="Schwartz D.C."/>
            <person name="Schumann U.D."/>
            <person name="Schwessinger B."/>
            <person name="Seyer L."/>
            <person name="Sharpe T."/>
            <person name="Silvar C."/>
            <person name="Song J."/>
            <person name="Studholme D.J."/>
            <person name="Sykes S."/>
            <person name="Thines M."/>
            <person name="van de Vondervoort P.J."/>
            <person name="Phuntumart V."/>
            <person name="Wawra S."/>
            <person name="Weide R."/>
            <person name="Win J."/>
            <person name="Young C."/>
            <person name="Zhou S."/>
            <person name="Fry W."/>
            <person name="Meyers B.C."/>
            <person name="van West P."/>
            <person name="Ristaino J."/>
            <person name="Govers F."/>
            <person name="Birch P.R."/>
            <person name="Whisson S.C."/>
            <person name="Judelson H.S."/>
            <person name="Nusbaum C."/>
        </authorList>
    </citation>
    <scope>NUCLEOTIDE SEQUENCE [LARGE SCALE GENOMIC DNA]</scope>
    <source>
        <strain evidence="3">T30-4</strain>
    </source>
</reference>
<evidence type="ECO:0000313" key="2">
    <source>
        <dbReference type="EMBL" id="EEY55506.1"/>
    </source>
</evidence>
<name>D0NBZ2_PHYIT</name>